<reference evidence="3" key="1">
    <citation type="submission" date="2018-01" db="EMBL/GenBank/DDBJ databases">
        <title>Complete genome of Tamlana sp. UJ94.</title>
        <authorList>
            <person name="Jung J."/>
            <person name="Chung D."/>
            <person name="Bae S.S."/>
            <person name="Baek K."/>
        </authorList>
    </citation>
    <scope>NUCLEOTIDE SEQUENCE [LARGE SCALE GENOMIC DNA]</scope>
    <source>
        <strain evidence="3">UJ94</strain>
    </source>
</reference>
<dbReference type="InterPro" id="IPR006860">
    <property type="entry name" value="FecR"/>
</dbReference>
<organism evidence="2 3">
    <name type="scientific">Pseudotamlana carrageenivorans</name>
    <dbReference type="NCBI Taxonomy" id="2069432"/>
    <lineage>
        <taxon>Bacteria</taxon>
        <taxon>Pseudomonadati</taxon>
        <taxon>Bacteroidota</taxon>
        <taxon>Flavobacteriia</taxon>
        <taxon>Flavobacteriales</taxon>
        <taxon>Flavobacteriaceae</taxon>
        <taxon>Pseudotamlana</taxon>
    </lineage>
</organism>
<dbReference type="Pfam" id="PF04773">
    <property type="entry name" value="FecR"/>
    <property type="match status" value="1"/>
</dbReference>
<proteinExistence type="predicted"/>
<dbReference type="EMBL" id="CP025938">
    <property type="protein sequence ID" value="AUS06053.1"/>
    <property type="molecule type" value="Genomic_DNA"/>
</dbReference>
<protein>
    <recommendedName>
        <fullName evidence="1">FecR protein domain-containing protein</fullName>
    </recommendedName>
</protein>
<evidence type="ECO:0000313" key="2">
    <source>
        <dbReference type="EMBL" id="AUS06053.1"/>
    </source>
</evidence>
<dbReference type="InterPro" id="IPR012373">
    <property type="entry name" value="Ferrdict_sens_TM"/>
</dbReference>
<sequence length="92" mass="10282">MVLADGTQGWLNSDSQIKYPVRFKSGETRLLELVYGEAYFEVSPSTNHNGDSNKVQQINVVGTAFNVKAYQEEAIVTTTLVEGKVHVNYQEE</sequence>
<dbReference type="RefSeq" id="WP_102996030.1">
    <property type="nucleotide sequence ID" value="NZ_CP025938.1"/>
</dbReference>
<evidence type="ECO:0000259" key="1">
    <source>
        <dbReference type="Pfam" id="PF04773"/>
    </source>
</evidence>
<keyword evidence="3" id="KW-1185">Reference proteome</keyword>
<dbReference type="KEGG" id="taj:C1A40_11575"/>
<dbReference type="Proteomes" id="UP000236592">
    <property type="component" value="Chromosome"/>
</dbReference>
<dbReference type="OrthoDB" id="649666at2"/>
<dbReference type="AlphaFoldDB" id="A0A2I7SJH6"/>
<name>A0A2I7SJH6_9FLAO</name>
<feature type="domain" description="FecR protein" evidence="1">
    <location>
        <begin position="2"/>
        <end position="85"/>
    </location>
</feature>
<gene>
    <name evidence="2" type="ORF">C1A40_11575</name>
</gene>
<accession>A0A2I7SJH6</accession>
<evidence type="ECO:0000313" key="3">
    <source>
        <dbReference type="Proteomes" id="UP000236592"/>
    </source>
</evidence>
<dbReference type="Gene3D" id="2.60.120.1440">
    <property type="match status" value="1"/>
</dbReference>
<dbReference type="PANTHER" id="PTHR30273">
    <property type="entry name" value="PERIPLASMIC SIGNAL SENSOR AND SIGMA FACTOR ACTIVATOR FECR-RELATED"/>
    <property type="match status" value="1"/>
</dbReference>
<dbReference type="PANTHER" id="PTHR30273:SF2">
    <property type="entry name" value="PROTEIN FECR"/>
    <property type="match status" value="1"/>
</dbReference>
<dbReference type="GO" id="GO:0016989">
    <property type="term" value="F:sigma factor antagonist activity"/>
    <property type="evidence" value="ECO:0007669"/>
    <property type="project" value="TreeGrafter"/>
</dbReference>